<evidence type="ECO:0000256" key="1">
    <source>
        <dbReference type="ARBA" id="ARBA00006484"/>
    </source>
</evidence>
<dbReference type="SUPFAM" id="SSF51735">
    <property type="entry name" value="NAD(P)-binding Rossmann-fold domains"/>
    <property type="match status" value="1"/>
</dbReference>
<comment type="caution">
    <text evidence="3">The sequence shown here is derived from an EMBL/GenBank/DDBJ whole genome shotgun (WGS) entry which is preliminary data.</text>
</comment>
<dbReference type="Proteomes" id="UP001180715">
    <property type="component" value="Unassembled WGS sequence"/>
</dbReference>
<evidence type="ECO:0000256" key="2">
    <source>
        <dbReference type="ARBA" id="ARBA00023002"/>
    </source>
</evidence>
<sequence>MASDIPASSISAASSSSSLPLASAGSHCAVVTGASAGIGRATVVALRQAGWEVIAVARRAEKLEALAAETGCRVVAADITSDVEVDRIVAAAVDAGADTLINIAGGARGQEPVAEADLEHWQWMYNNNVIGTLKLTKALLSHLRAVDGGGTVLNLTSTAGIVSYEGGAGYNAAKSAERALTQVLRLEEAENNVRVIEVLPGMVATEEFSLRRFGGDQQRADAVYEGVENPLTAEDVASVVSFAVNAPHHVNIDEVVIRPVAQAAQHKVIRGTLGQK</sequence>
<reference evidence="3" key="1">
    <citation type="submission" date="2023-07" db="EMBL/GenBank/DDBJ databases">
        <title>Sequencing the genomes of 1000 actinobacteria strains.</title>
        <authorList>
            <person name="Klenk H.-P."/>
        </authorList>
    </citation>
    <scope>NUCLEOTIDE SEQUENCE</scope>
    <source>
        <strain evidence="3">DSM 13068</strain>
    </source>
</reference>
<protein>
    <submittedName>
        <fullName evidence="3">NADP-dependent 3-hydroxy acid dehydrogenase YdfG</fullName>
    </submittedName>
</protein>
<name>A0ABU1YZ09_9MICC</name>
<dbReference type="Gene3D" id="3.40.50.720">
    <property type="entry name" value="NAD(P)-binding Rossmann-like Domain"/>
    <property type="match status" value="1"/>
</dbReference>
<comment type="similarity">
    <text evidence="1">Belongs to the short-chain dehydrogenases/reductases (SDR) family.</text>
</comment>
<organism evidence="3 4">
    <name type="scientific">Pseudoglutamicibacter albus</name>
    <dbReference type="NCBI Taxonomy" id="98671"/>
    <lineage>
        <taxon>Bacteria</taxon>
        <taxon>Bacillati</taxon>
        <taxon>Actinomycetota</taxon>
        <taxon>Actinomycetes</taxon>
        <taxon>Micrococcales</taxon>
        <taxon>Micrococcaceae</taxon>
        <taxon>Pseudoglutamicibacter</taxon>
    </lineage>
</organism>
<dbReference type="RefSeq" id="WP_239446157.1">
    <property type="nucleotide sequence ID" value="NZ_JAKRCW010000003.1"/>
</dbReference>
<dbReference type="InterPro" id="IPR002347">
    <property type="entry name" value="SDR_fam"/>
</dbReference>
<dbReference type="EMBL" id="JAVDXX010000001">
    <property type="protein sequence ID" value="MDR7293591.1"/>
    <property type="molecule type" value="Genomic_DNA"/>
</dbReference>
<accession>A0ABU1YZ09</accession>
<dbReference type="PRINTS" id="PR00081">
    <property type="entry name" value="GDHRDH"/>
</dbReference>
<dbReference type="InterPro" id="IPR036291">
    <property type="entry name" value="NAD(P)-bd_dom_sf"/>
</dbReference>
<dbReference type="PANTHER" id="PTHR42901">
    <property type="entry name" value="ALCOHOL DEHYDROGENASE"/>
    <property type="match status" value="1"/>
</dbReference>
<keyword evidence="2" id="KW-0560">Oxidoreductase</keyword>
<evidence type="ECO:0000313" key="3">
    <source>
        <dbReference type="EMBL" id="MDR7293591.1"/>
    </source>
</evidence>
<dbReference type="PANTHER" id="PTHR42901:SF1">
    <property type="entry name" value="ALCOHOL DEHYDROGENASE"/>
    <property type="match status" value="1"/>
</dbReference>
<evidence type="ECO:0000313" key="4">
    <source>
        <dbReference type="Proteomes" id="UP001180715"/>
    </source>
</evidence>
<proteinExistence type="inferred from homology"/>
<keyword evidence="4" id="KW-1185">Reference proteome</keyword>
<dbReference type="Pfam" id="PF00106">
    <property type="entry name" value="adh_short"/>
    <property type="match status" value="1"/>
</dbReference>
<gene>
    <name evidence="3" type="ORF">J2S67_000859</name>
</gene>